<evidence type="ECO:0000313" key="3">
    <source>
        <dbReference type="Proteomes" id="UP000583556"/>
    </source>
</evidence>
<keyword evidence="3" id="KW-1185">Reference proteome</keyword>
<dbReference type="Proteomes" id="UP000583556">
    <property type="component" value="Unassembled WGS sequence"/>
</dbReference>
<evidence type="ECO:0000256" key="1">
    <source>
        <dbReference type="SAM" id="Phobius"/>
    </source>
</evidence>
<name>A0A7Y0GA34_9SPHN</name>
<keyword evidence="1" id="KW-0472">Membrane</keyword>
<reference evidence="2 3" key="1">
    <citation type="submission" date="2020-04" db="EMBL/GenBank/DDBJ databases">
        <title>Novosphingobium sp. TW-4 isolated from soil.</title>
        <authorList>
            <person name="Dahal R.H."/>
            <person name="Chaudhary D.K."/>
        </authorList>
    </citation>
    <scope>NUCLEOTIDE SEQUENCE [LARGE SCALE GENOMIC DNA]</scope>
    <source>
        <strain evidence="2 3">TW-4</strain>
    </source>
</reference>
<gene>
    <name evidence="2" type="ORF">HHL27_07315</name>
</gene>
<sequence length="156" mass="17354">MTFPYHRSVAPMVWALFGLAVLEMLAVHLFVSLKWPSLAWPLTILTFLSLVWLVGWIRSFARLPHRLDGDVLVLHMGSLRKVELRLDQIAGIQRDWPAGTLGAPDVRKLVPVAYPNRIIEVAEGALAGKRRRIAIRLDDASPFDAAMTQHGIAVSG</sequence>
<dbReference type="AlphaFoldDB" id="A0A7Y0GA34"/>
<dbReference type="RefSeq" id="WP_169492694.1">
    <property type="nucleotide sequence ID" value="NZ_JABBGM010000002.1"/>
</dbReference>
<accession>A0A7Y0GA34</accession>
<dbReference type="EMBL" id="JABBGM010000002">
    <property type="protein sequence ID" value="NML93474.1"/>
    <property type="molecule type" value="Genomic_DNA"/>
</dbReference>
<evidence type="ECO:0000313" key="2">
    <source>
        <dbReference type="EMBL" id="NML93474.1"/>
    </source>
</evidence>
<feature type="transmembrane region" description="Helical" evidence="1">
    <location>
        <begin position="37"/>
        <end position="57"/>
    </location>
</feature>
<keyword evidence="1" id="KW-1133">Transmembrane helix</keyword>
<proteinExistence type="predicted"/>
<organism evidence="2 3">
    <name type="scientific">Novosphingobium olei</name>
    <dbReference type="NCBI Taxonomy" id="2728851"/>
    <lineage>
        <taxon>Bacteria</taxon>
        <taxon>Pseudomonadati</taxon>
        <taxon>Pseudomonadota</taxon>
        <taxon>Alphaproteobacteria</taxon>
        <taxon>Sphingomonadales</taxon>
        <taxon>Sphingomonadaceae</taxon>
        <taxon>Novosphingobium</taxon>
    </lineage>
</organism>
<comment type="caution">
    <text evidence="2">The sequence shown here is derived from an EMBL/GenBank/DDBJ whole genome shotgun (WGS) entry which is preliminary data.</text>
</comment>
<protein>
    <submittedName>
        <fullName evidence="2">Uncharacterized protein</fullName>
    </submittedName>
</protein>
<keyword evidence="1" id="KW-0812">Transmembrane</keyword>
<feature type="transmembrane region" description="Helical" evidence="1">
    <location>
        <begin position="12"/>
        <end position="31"/>
    </location>
</feature>